<reference evidence="2 3" key="1">
    <citation type="journal article" date="2013" name="Int. J. Syst. Evol. Microbiol.">
        <title>Kordia antarctica sp. nov., isolated from Antarctic seawater.</title>
        <authorList>
            <person name="Baek K."/>
            <person name="Choi A."/>
            <person name="Kang I."/>
            <person name="Lee K."/>
            <person name="Cho J.C."/>
        </authorList>
    </citation>
    <scope>NUCLEOTIDE SEQUENCE [LARGE SCALE GENOMIC DNA]</scope>
    <source>
        <strain evidence="2 3">IMCC3317</strain>
    </source>
</reference>
<organism evidence="2 3">
    <name type="scientific">Kordia antarctica</name>
    <dbReference type="NCBI Taxonomy" id="1218801"/>
    <lineage>
        <taxon>Bacteria</taxon>
        <taxon>Pseudomonadati</taxon>
        <taxon>Bacteroidota</taxon>
        <taxon>Flavobacteriia</taxon>
        <taxon>Flavobacteriales</taxon>
        <taxon>Flavobacteriaceae</taxon>
        <taxon>Kordia</taxon>
    </lineage>
</organism>
<accession>A0A7L4ZK25</accession>
<dbReference type="AlphaFoldDB" id="A0A7L4ZK25"/>
<keyword evidence="3" id="KW-1185">Reference proteome</keyword>
<feature type="domain" description="Ricin B lectin" evidence="1">
    <location>
        <begin position="12"/>
        <end position="80"/>
    </location>
</feature>
<dbReference type="InterPro" id="IPR000772">
    <property type="entry name" value="Ricin_B_lectin"/>
</dbReference>
<dbReference type="Pfam" id="PF14200">
    <property type="entry name" value="RicinB_lectin_2"/>
    <property type="match status" value="1"/>
</dbReference>
<dbReference type="Proteomes" id="UP000464657">
    <property type="component" value="Chromosome"/>
</dbReference>
<evidence type="ECO:0000313" key="3">
    <source>
        <dbReference type="Proteomes" id="UP000464657"/>
    </source>
</evidence>
<dbReference type="EMBL" id="CP019288">
    <property type="protein sequence ID" value="QHI36880.1"/>
    <property type="molecule type" value="Genomic_DNA"/>
</dbReference>
<dbReference type="CDD" id="cd00161">
    <property type="entry name" value="beta-trefoil_Ricin-like"/>
    <property type="match status" value="1"/>
</dbReference>
<dbReference type="Gene3D" id="2.80.10.50">
    <property type="match status" value="1"/>
</dbReference>
<sequence length="101" mass="11100">MIVKKSVFTGGHWKFIPKANGLYQLLNRDSNMYLASYGATKRGSKIKQTDTPGGGALWKVIRLQGGRILIQNNASLLFIGIIKDQDKVPLIQAGALSERIT</sequence>
<evidence type="ECO:0000313" key="2">
    <source>
        <dbReference type="EMBL" id="QHI36880.1"/>
    </source>
</evidence>
<dbReference type="RefSeq" id="WP_160129551.1">
    <property type="nucleotide sequence ID" value="NZ_CP019288.1"/>
</dbReference>
<dbReference type="InterPro" id="IPR035992">
    <property type="entry name" value="Ricin_B-like_lectins"/>
</dbReference>
<protein>
    <recommendedName>
        <fullName evidence="1">Ricin B lectin domain-containing protein</fullName>
    </recommendedName>
</protein>
<dbReference type="SUPFAM" id="SSF50370">
    <property type="entry name" value="Ricin B-like lectins"/>
    <property type="match status" value="1"/>
</dbReference>
<gene>
    <name evidence="2" type="ORF">IMCC3317_22500</name>
</gene>
<proteinExistence type="predicted"/>
<name>A0A7L4ZK25_9FLAO</name>
<evidence type="ECO:0000259" key="1">
    <source>
        <dbReference type="Pfam" id="PF14200"/>
    </source>
</evidence>
<dbReference type="KEGG" id="kan:IMCC3317_22500"/>
<dbReference type="OrthoDB" id="1415929at2"/>